<dbReference type="EMBL" id="MU274935">
    <property type="protein sequence ID" value="KAI0085056.1"/>
    <property type="molecule type" value="Genomic_DNA"/>
</dbReference>
<accession>A0ACB8TSP4</accession>
<proteinExistence type="predicted"/>
<evidence type="ECO:0000313" key="1">
    <source>
        <dbReference type="EMBL" id="KAI0085056.1"/>
    </source>
</evidence>
<sequence length="169" mass="19386">MIQDQDLRNAAAAWPNLEKLKFSFETRSSTSTEKSRISLLGVQALYNGCPELQEIDTPVTGRLPTIDDSGRIVLDFSAIDNISRKSPMRELHLSFILFGNFGSYRPDVTEILALSVRFMFPLLEVFFPQAGLRCPFDWGKHVKKYWGYISHMDRSEIYMLLDQAWTSLT</sequence>
<name>A0ACB8TSP4_9APHY</name>
<evidence type="ECO:0000313" key="2">
    <source>
        <dbReference type="Proteomes" id="UP001055072"/>
    </source>
</evidence>
<protein>
    <submittedName>
        <fullName evidence="1">Uncharacterized protein</fullName>
    </submittedName>
</protein>
<keyword evidence="2" id="KW-1185">Reference proteome</keyword>
<dbReference type="Proteomes" id="UP001055072">
    <property type="component" value="Unassembled WGS sequence"/>
</dbReference>
<organism evidence="1 2">
    <name type="scientific">Irpex rosettiformis</name>
    <dbReference type="NCBI Taxonomy" id="378272"/>
    <lineage>
        <taxon>Eukaryota</taxon>
        <taxon>Fungi</taxon>
        <taxon>Dikarya</taxon>
        <taxon>Basidiomycota</taxon>
        <taxon>Agaricomycotina</taxon>
        <taxon>Agaricomycetes</taxon>
        <taxon>Polyporales</taxon>
        <taxon>Irpicaceae</taxon>
        <taxon>Irpex</taxon>
    </lineage>
</organism>
<reference evidence="1" key="1">
    <citation type="journal article" date="2021" name="Environ. Microbiol.">
        <title>Gene family expansions and transcriptome signatures uncover fungal adaptations to wood decay.</title>
        <authorList>
            <person name="Hage H."/>
            <person name="Miyauchi S."/>
            <person name="Viragh M."/>
            <person name="Drula E."/>
            <person name="Min B."/>
            <person name="Chaduli D."/>
            <person name="Navarro D."/>
            <person name="Favel A."/>
            <person name="Norest M."/>
            <person name="Lesage-Meessen L."/>
            <person name="Balint B."/>
            <person name="Merenyi Z."/>
            <person name="de Eugenio L."/>
            <person name="Morin E."/>
            <person name="Martinez A.T."/>
            <person name="Baldrian P."/>
            <person name="Stursova M."/>
            <person name="Martinez M.J."/>
            <person name="Novotny C."/>
            <person name="Magnuson J.K."/>
            <person name="Spatafora J.W."/>
            <person name="Maurice S."/>
            <person name="Pangilinan J."/>
            <person name="Andreopoulos W."/>
            <person name="LaButti K."/>
            <person name="Hundley H."/>
            <person name="Na H."/>
            <person name="Kuo A."/>
            <person name="Barry K."/>
            <person name="Lipzen A."/>
            <person name="Henrissat B."/>
            <person name="Riley R."/>
            <person name="Ahrendt S."/>
            <person name="Nagy L.G."/>
            <person name="Grigoriev I.V."/>
            <person name="Martin F."/>
            <person name="Rosso M.N."/>
        </authorList>
    </citation>
    <scope>NUCLEOTIDE SEQUENCE</scope>
    <source>
        <strain evidence="1">CBS 384.51</strain>
    </source>
</reference>
<comment type="caution">
    <text evidence="1">The sequence shown here is derived from an EMBL/GenBank/DDBJ whole genome shotgun (WGS) entry which is preliminary data.</text>
</comment>
<gene>
    <name evidence="1" type="ORF">BDY19DRAFT_463119</name>
</gene>